<evidence type="ECO:0000256" key="1">
    <source>
        <dbReference type="ARBA" id="ARBA00004370"/>
    </source>
</evidence>
<dbReference type="InterPro" id="IPR002326">
    <property type="entry name" value="Cyt_c1"/>
</dbReference>
<evidence type="ECO:0000256" key="5">
    <source>
        <dbReference type="ARBA" id="ARBA00022989"/>
    </source>
</evidence>
<keyword evidence="2" id="KW-0349">Heme</keyword>
<keyword evidence="4" id="KW-0479">Metal-binding</keyword>
<sequence>MKKIIMLLMAAVMLTPMLVAASGGAHLYKAPIDINDKESLRRGAKNFADYCYSCHAASFVRFNRIAKDLEMTEDEVREMMIHTFNEKGVPTKIGDLMTVSMTDEFAKDTFGTAVPDLSLAARARGADWIYTYLRSFYVDQDRPTGFNNVVFPEVGMPHVLWSLQGLQEAVYKTEIHGDVEIEVLDHLKPIQAGKLSRVEYDMFLGDLTNFMVYIAEPVQVERRSMGWKVLLFLVVLFFFAFALKKEYWKDVH</sequence>
<evidence type="ECO:0000256" key="8">
    <source>
        <dbReference type="SAM" id="Phobius"/>
    </source>
</evidence>
<dbReference type="AlphaFoldDB" id="A0A3B0WP13"/>
<evidence type="ECO:0000256" key="7">
    <source>
        <dbReference type="ARBA" id="ARBA00023136"/>
    </source>
</evidence>
<evidence type="ECO:0000256" key="3">
    <source>
        <dbReference type="ARBA" id="ARBA00022692"/>
    </source>
</evidence>
<keyword evidence="5 8" id="KW-1133">Transmembrane helix</keyword>
<protein>
    <submittedName>
        <fullName evidence="9">Ubiquinol-cytochrome C reductase, cytochrome C1 subunit</fullName>
    </submittedName>
</protein>
<dbReference type="PRINTS" id="PR00603">
    <property type="entry name" value="CYTOCHROMEC1"/>
</dbReference>
<dbReference type="SUPFAM" id="SSF46626">
    <property type="entry name" value="Cytochrome c"/>
    <property type="match status" value="1"/>
</dbReference>
<keyword evidence="6" id="KW-0408">Iron</keyword>
<dbReference type="GO" id="GO:0009055">
    <property type="term" value="F:electron transfer activity"/>
    <property type="evidence" value="ECO:0007669"/>
    <property type="project" value="InterPro"/>
</dbReference>
<organism evidence="9">
    <name type="scientific">hydrothermal vent metagenome</name>
    <dbReference type="NCBI Taxonomy" id="652676"/>
    <lineage>
        <taxon>unclassified sequences</taxon>
        <taxon>metagenomes</taxon>
        <taxon>ecological metagenomes</taxon>
    </lineage>
</organism>
<reference evidence="9" key="1">
    <citation type="submission" date="2018-06" db="EMBL/GenBank/DDBJ databases">
        <authorList>
            <person name="Zhirakovskaya E."/>
        </authorList>
    </citation>
    <scope>NUCLEOTIDE SEQUENCE</scope>
</reference>
<gene>
    <name evidence="9" type="ORF">MNBD_GAMMA05-735</name>
</gene>
<keyword evidence="3 8" id="KW-0812">Transmembrane</keyword>
<comment type="subcellular location">
    <subcellularLocation>
        <location evidence="1">Membrane</location>
    </subcellularLocation>
</comment>
<evidence type="ECO:0000256" key="6">
    <source>
        <dbReference type="ARBA" id="ARBA00023004"/>
    </source>
</evidence>
<dbReference type="InterPro" id="IPR036909">
    <property type="entry name" value="Cyt_c-like_dom_sf"/>
</dbReference>
<dbReference type="PANTHER" id="PTHR10266:SF3">
    <property type="entry name" value="CYTOCHROME C1, HEME PROTEIN, MITOCHONDRIAL"/>
    <property type="match status" value="1"/>
</dbReference>
<accession>A0A3B0WP13</accession>
<evidence type="ECO:0000313" key="9">
    <source>
        <dbReference type="EMBL" id="VAW52407.1"/>
    </source>
</evidence>
<feature type="transmembrane region" description="Helical" evidence="8">
    <location>
        <begin position="225"/>
        <end position="243"/>
    </location>
</feature>
<keyword evidence="7 8" id="KW-0472">Membrane</keyword>
<dbReference type="GO" id="GO:0046872">
    <property type="term" value="F:metal ion binding"/>
    <property type="evidence" value="ECO:0007669"/>
    <property type="project" value="UniProtKB-KW"/>
</dbReference>
<dbReference type="GO" id="GO:0016020">
    <property type="term" value="C:membrane"/>
    <property type="evidence" value="ECO:0007669"/>
    <property type="project" value="UniProtKB-SubCell"/>
</dbReference>
<evidence type="ECO:0000256" key="2">
    <source>
        <dbReference type="ARBA" id="ARBA00022617"/>
    </source>
</evidence>
<name>A0A3B0WP13_9ZZZZ</name>
<dbReference type="Pfam" id="PF02167">
    <property type="entry name" value="Cytochrom_C1"/>
    <property type="match status" value="2"/>
</dbReference>
<proteinExistence type="predicted"/>
<dbReference type="PANTHER" id="PTHR10266">
    <property type="entry name" value="CYTOCHROME C1"/>
    <property type="match status" value="1"/>
</dbReference>
<dbReference type="EMBL" id="UOFE01000027">
    <property type="protein sequence ID" value="VAW52407.1"/>
    <property type="molecule type" value="Genomic_DNA"/>
</dbReference>
<dbReference type="Gene3D" id="1.10.760.10">
    <property type="entry name" value="Cytochrome c-like domain"/>
    <property type="match status" value="1"/>
</dbReference>
<dbReference type="GO" id="GO:0020037">
    <property type="term" value="F:heme binding"/>
    <property type="evidence" value="ECO:0007669"/>
    <property type="project" value="InterPro"/>
</dbReference>
<evidence type="ECO:0000256" key="4">
    <source>
        <dbReference type="ARBA" id="ARBA00022723"/>
    </source>
</evidence>